<gene>
    <name evidence="3" type="ORF">ACFSR6_03865</name>
</gene>
<keyword evidence="4" id="KW-1185">Reference proteome</keyword>
<protein>
    <submittedName>
        <fullName evidence="3">Uncharacterized protein</fullName>
    </submittedName>
</protein>
<evidence type="ECO:0000313" key="3">
    <source>
        <dbReference type="EMBL" id="MFD2581613.1"/>
    </source>
</evidence>
<evidence type="ECO:0000256" key="1">
    <source>
        <dbReference type="SAM" id="Coils"/>
    </source>
</evidence>
<comment type="caution">
    <text evidence="3">The sequence shown here is derived from an EMBL/GenBank/DDBJ whole genome shotgun (WGS) entry which is preliminary data.</text>
</comment>
<evidence type="ECO:0000313" key="4">
    <source>
        <dbReference type="Proteomes" id="UP001597461"/>
    </source>
</evidence>
<organism evidence="3 4">
    <name type="scientific">Pedobacter vanadiisoli</name>
    <dbReference type="NCBI Taxonomy" id="1761975"/>
    <lineage>
        <taxon>Bacteria</taxon>
        <taxon>Pseudomonadati</taxon>
        <taxon>Bacteroidota</taxon>
        <taxon>Sphingobacteriia</taxon>
        <taxon>Sphingobacteriales</taxon>
        <taxon>Sphingobacteriaceae</taxon>
        <taxon>Pedobacter</taxon>
    </lineage>
</organism>
<sequence length="336" mass="36733">MKFKFLMIFSMLSGGSLVYAQNTFPTNGATGIGTLSPDAPLQIFVGPDSKPEGIISAGQSVLKFSRFGTPNHSYNESAEFRITHGGPYYWGSRLDLFLNGASNQNNVPDQHVMTWQYNGNVGIGTVEPSATLEVLGTAKFGGGIANLDATGNPAAYQNLTGTGKMLIGWNRTAGQGEADFIANEGAGSQGGFAFYSFNNASQEKQLLRILGNGNIGIGMDQPTDRLAVNGNIRAREIKVEATNWPDYVFEDGYKVGKLEELESYIKTNKHLPEMPTAKEVETNGIAVSEMLKLQQKKIEELTLHLIEKEKQLEMQAITLSKVEERLKKLESKNKQK</sequence>
<proteinExistence type="predicted"/>
<keyword evidence="1" id="KW-0175">Coiled coil</keyword>
<feature type="coiled-coil region" evidence="1">
    <location>
        <begin position="291"/>
        <end position="332"/>
    </location>
</feature>
<dbReference type="Proteomes" id="UP001597461">
    <property type="component" value="Unassembled WGS sequence"/>
</dbReference>
<dbReference type="RefSeq" id="WP_379075184.1">
    <property type="nucleotide sequence ID" value="NZ_JBHULL010000004.1"/>
</dbReference>
<feature type="signal peptide" evidence="2">
    <location>
        <begin position="1"/>
        <end position="20"/>
    </location>
</feature>
<reference evidence="4" key="1">
    <citation type="journal article" date="2019" name="Int. J. Syst. Evol. Microbiol.">
        <title>The Global Catalogue of Microorganisms (GCM) 10K type strain sequencing project: providing services to taxonomists for standard genome sequencing and annotation.</title>
        <authorList>
            <consortium name="The Broad Institute Genomics Platform"/>
            <consortium name="The Broad Institute Genome Sequencing Center for Infectious Disease"/>
            <person name="Wu L."/>
            <person name="Ma J."/>
        </authorList>
    </citation>
    <scope>NUCLEOTIDE SEQUENCE [LARGE SCALE GENOMIC DNA]</scope>
    <source>
        <strain evidence="4">KCTC 42866</strain>
    </source>
</reference>
<evidence type="ECO:0000256" key="2">
    <source>
        <dbReference type="SAM" id="SignalP"/>
    </source>
</evidence>
<name>A0ABW5MG42_9SPHI</name>
<accession>A0ABW5MG42</accession>
<feature type="chain" id="PRO_5047423542" evidence="2">
    <location>
        <begin position="21"/>
        <end position="336"/>
    </location>
</feature>
<keyword evidence="2" id="KW-0732">Signal</keyword>
<dbReference type="EMBL" id="JBHULL010000004">
    <property type="protein sequence ID" value="MFD2581613.1"/>
    <property type="molecule type" value="Genomic_DNA"/>
</dbReference>